<dbReference type="NCBIfam" id="TIGR01549">
    <property type="entry name" value="HAD-SF-IA-v1"/>
    <property type="match status" value="1"/>
</dbReference>
<sequence>MRTIVFDLDGTLADTSGDLIAAANFSFEHMGVGALLDPEADQLTAFHGGRAMLRLGLERLGRAGDEAEVDRLFPHFLQAYGDRIDVFTTLYDGAMEAVARFRAAGDRVTICTNKPEGLAETLLQRLGIRGEFDHLIGADTLPVRKPDPAPLRAAIENVGGSVERAVLIGDTNTDRECAANLGIPVVLVTFGPSGDAVSALNPDALIGHYSELDAVVDRLIPRAR</sequence>
<dbReference type="Gene3D" id="1.10.150.240">
    <property type="entry name" value="Putative phosphatase, domain 2"/>
    <property type="match status" value="1"/>
</dbReference>
<dbReference type="GO" id="GO:0006281">
    <property type="term" value="P:DNA repair"/>
    <property type="evidence" value="ECO:0007669"/>
    <property type="project" value="TreeGrafter"/>
</dbReference>
<reference evidence="5 6" key="1">
    <citation type="submission" date="2020-04" db="EMBL/GenBank/DDBJ databases">
        <title>Donghicola sp., a member of the Rhodobacteraceae family isolated from mangrove forest in Thailand.</title>
        <authorList>
            <person name="Charoenyingcharoen P."/>
            <person name="Yukphan P."/>
        </authorList>
    </citation>
    <scope>NUCLEOTIDE SEQUENCE [LARGE SCALE GENOMIC DNA]</scope>
    <source>
        <strain evidence="5 6">B5-SW-15</strain>
    </source>
</reference>
<dbReference type="EC" id="3.1.3.18" evidence="4"/>
<dbReference type="InterPro" id="IPR006439">
    <property type="entry name" value="HAD-SF_hydro_IA"/>
</dbReference>
<evidence type="ECO:0000256" key="1">
    <source>
        <dbReference type="ARBA" id="ARBA00000830"/>
    </source>
</evidence>
<proteinExistence type="inferred from homology"/>
<gene>
    <name evidence="5" type="ORF">HJ536_16110</name>
</gene>
<name>A0A850QGA9_9RHOB</name>
<dbReference type="GO" id="GO:0005829">
    <property type="term" value="C:cytosol"/>
    <property type="evidence" value="ECO:0007669"/>
    <property type="project" value="TreeGrafter"/>
</dbReference>
<organism evidence="5 6">
    <name type="scientific">Donghicola mangrovi</name>
    <dbReference type="NCBI Taxonomy" id="2729614"/>
    <lineage>
        <taxon>Bacteria</taxon>
        <taxon>Pseudomonadati</taxon>
        <taxon>Pseudomonadota</taxon>
        <taxon>Alphaproteobacteria</taxon>
        <taxon>Rhodobacterales</taxon>
        <taxon>Roseobacteraceae</taxon>
        <taxon>Donghicola</taxon>
    </lineage>
</organism>
<dbReference type="InterPro" id="IPR036412">
    <property type="entry name" value="HAD-like_sf"/>
</dbReference>
<dbReference type="SFLD" id="SFLDG01129">
    <property type="entry name" value="C1.5:_HAD__Beta-PGM__Phosphata"/>
    <property type="match status" value="1"/>
</dbReference>
<dbReference type="Gene3D" id="3.40.50.1000">
    <property type="entry name" value="HAD superfamily/HAD-like"/>
    <property type="match status" value="1"/>
</dbReference>
<dbReference type="SFLD" id="SFLDS00003">
    <property type="entry name" value="Haloacid_Dehalogenase"/>
    <property type="match status" value="1"/>
</dbReference>
<comment type="catalytic activity">
    <reaction evidence="1">
        <text>2-phosphoglycolate + H2O = glycolate + phosphate</text>
        <dbReference type="Rhea" id="RHEA:14369"/>
        <dbReference type="ChEBI" id="CHEBI:15377"/>
        <dbReference type="ChEBI" id="CHEBI:29805"/>
        <dbReference type="ChEBI" id="CHEBI:43474"/>
        <dbReference type="ChEBI" id="CHEBI:58033"/>
        <dbReference type="EC" id="3.1.3.18"/>
    </reaction>
</comment>
<evidence type="ECO:0000256" key="4">
    <source>
        <dbReference type="ARBA" id="ARBA00013078"/>
    </source>
</evidence>
<evidence type="ECO:0000313" key="6">
    <source>
        <dbReference type="Proteomes" id="UP000592216"/>
    </source>
</evidence>
<dbReference type="InterPro" id="IPR041492">
    <property type="entry name" value="HAD_2"/>
</dbReference>
<dbReference type="GO" id="GO:0008967">
    <property type="term" value="F:phosphoglycolate phosphatase activity"/>
    <property type="evidence" value="ECO:0007669"/>
    <property type="project" value="UniProtKB-EC"/>
</dbReference>
<dbReference type="EMBL" id="JABCJE010000009">
    <property type="protein sequence ID" value="NVO24881.1"/>
    <property type="molecule type" value="Genomic_DNA"/>
</dbReference>
<evidence type="ECO:0000256" key="2">
    <source>
        <dbReference type="ARBA" id="ARBA00004818"/>
    </source>
</evidence>
<dbReference type="PANTHER" id="PTHR43434">
    <property type="entry name" value="PHOSPHOGLYCOLATE PHOSPHATASE"/>
    <property type="match status" value="1"/>
</dbReference>
<keyword evidence="5" id="KW-0378">Hydrolase</keyword>
<dbReference type="InterPro" id="IPR023198">
    <property type="entry name" value="PGP-like_dom2"/>
</dbReference>
<dbReference type="SUPFAM" id="SSF56784">
    <property type="entry name" value="HAD-like"/>
    <property type="match status" value="1"/>
</dbReference>
<comment type="pathway">
    <text evidence="2">Organic acid metabolism; glycolate biosynthesis; glycolate from 2-phosphoglycolate: step 1/1.</text>
</comment>
<dbReference type="PANTHER" id="PTHR43434:SF1">
    <property type="entry name" value="PHOSPHOGLYCOLATE PHOSPHATASE"/>
    <property type="match status" value="1"/>
</dbReference>
<evidence type="ECO:0000256" key="3">
    <source>
        <dbReference type="ARBA" id="ARBA00006171"/>
    </source>
</evidence>
<dbReference type="RefSeq" id="WP_177158489.1">
    <property type="nucleotide sequence ID" value="NZ_JABCJE010000009.1"/>
</dbReference>
<protein>
    <recommendedName>
        <fullName evidence="4">phosphoglycolate phosphatase</fullName>
        <ecNumber evidence="4">3.1.3.18</ecNumber>
    </recommendedName>
</protein>
<dbReference type="InterPro" id="IPR023214">
    <property type="entry name" value="HAD_sf"/>
</dbReference>
<dbReference type="InterPro" id="IPR050155">
    <property type="entry name" value="HAD-like_hydrolase_sf"/>
</dbReference>
<comment type="similarity">
    <text evidence="3">Belongs to the HAD-like hydrolase superfamily. CbbY/CbbZ/Gph/YieH family.</text>
</comment>
<dbReference type="Pfam" id="PF13419">
    <property type="entry name" value="HAD_2"/>
    <property type="match status" value="1"/>
</dbReference>
<comment type="caution">
    <text evidence="5">The sequence shown here is derived from an EMBL/GenBank/DDBJ whole genome shotgun (WGS) entry which is preliminary data.</text>
</comment>
<accession>A0A850QGA9</accession>
<dbReference type="Proteomes" id="UP000592216">
    <property type="component" value="Unassembled WGS sequence"/>
</dbReference>
<evidence type="ECO:0000313" key="5">
    <source>
        <dbReference type="EMBL" id="NVO24881.1"/>
    </source>
</evidence>
<dbReference type="AlphaFoldDB" id="A0A850QGA9"/>
<dbReference type="PRINTS" id="PR00413">
    <property type="entry name" value="HADHALOGNASE"/>
</dbReference>